<dbReference type="EMBL" id="BONZ01000141">
    <property type="protein sequence ID" value="GIH21571.1"/>
    <property type="molecule type" value="Genomic_DNA"/>
</dbReference>
<evidence type="ECO:0000313" key="2">
    <source>
        <dbReference type="Proteomes" id="UP000642748"/>
    </source>
</evidence>
<evidence type="ECO:0000313" key="1">
    <source>
        <dbReference type="EMBL" id="GIH21571.1"/>
    </source>
</evidence>
<name>A0A8J3R3G6_9ACTN</name>
<protein>
    <submittedName>
        <fullName evidence="1">Uncharacterized protein</fullName>
    </submittedName>
</protein>
<accession>A0A8J3R3G6</accession>
<proteinExistence type="predicted"/>
<dbReference type="Proteomes" id="UP000642748">
    <property type="component" value="Unassembled WGS sequence"/>
</dbReference>
<organism evidence="1 2">
    <name type="scientific">Rugosimonospora africana</name>
    <dbReference type="NCBI Taxonomy" id="556532"/>
    <lineage>
        <taxon>Bacteria</taxon>
        <taxon>Bacillati</taxon>
        <taxon>Actinomycetota</taxon>
        <taxon>Actinomycetes</taxon>
        <taxon>Micromonosporales</taxon>
        <taxon>Micromonosporaceae</taxon>
        <taxon>Rugosimonospora</taxon>
    </lineage>
</organism>
<comment type="caution">
    <text evidence="1">The sequence shown here is derived from an EMBL/GenBank/DDBJ whole genome shotgun (WGS) entry which is preliminary data.</text>
</comment>
<dbReference type="AlphaFoldDB" id="A0A8J3R3G6"/>
<reference evidence="1" key="1">
    <citation type="submission" date="2021-01" db="EMBL/GenBank/DDBJ databases">
        <title>Whole genome shotgun sequence of Rugosimonospora africana NBRC 104875.</title>
        <authorList>
            <person name="Komaki H."/>
            <person name="Tamura T."/>
        </authorList>
    </citation>
    <scope>NUCLEOTIDE SEQUENCE</scope>
    <source>
        <strain evidence="1">NBRC 104875</strain>
    </source>
</reference>
<gene>
    <name evidence="1" type="ORF">Raf01_97430</name>
</gene>
<sequence>MRAWTLPLVFGIAVAVLGAAVLALNAAGSTEPPAGVPAQPAHPQQLYACAAPSDALSFCQYMSQQMARRNQLSKADYQSAIRAGLDIPRVVRAALPIRHDHCVPAAPAEPGAPCRVVPDPGEPLDPQHVEQALLTAGYQDAVVRLAASEDPVPRGALLYAVPLGNACIIGYQNLQTGTGAGSQGVVGTLPDHTCLSP</sequence>
<keyword evidence="2" id="KW-1185">Reference proteome</keyword>